<reference evidence="5" key="1">
    <citation type="submission" date="2018-05" db="EMBL/GenBank/DDBJ databases">
        <authorList>
            <person name="Lanie J.A."/>
            <person name="Ng W.-L."/>
            <person name="Kazmierczak K.M."/>
            <person name="Andrzejewski T.M."/>
            <person name="Davidsen T.M."/>
            <person name="Wayne K.J."/>
            <person name="Tettelin H."/>
            <person name="Glass J.I."/>
            <person name="Rusch D."/>
            <person name="Podicherti R."/>
            <person name="Tsui H.-C.T."/>
            <person name="Winkler M.E."/>
        </authorList>
    </citation>
    <scope>NUCLEOTIDE SEQUENCE</scope>
</reference>
<name>A0A382XM69_9ZZZZ</name>
<dbReference type="PRINTS" id="PR00107">
    <property type="entry name" value="PHOSPHOCPHPR"/>
</dbReference>
<keyword evidence="2" id="KW-0963">Cytoplasm</keyword>
<dbReference type="InterPro" id="IPR050399">
    <property type="entry name" value="HPr"/>
</dbReference>
<sequence length="90" mass="9768">MVEKQVIVQNQLGIHARPATLLVQMAAKFEAEIYLSKGEVRRINGKSIMGVMMLAAEHGAEVLVEADGEDEAEAVESVAQLLASKFEDLT</sequence>
<dbReference type="CDD" id="cd00367">
    <property type="entry name" value="PTS-HPr_like"/>
    <property type="match status" value="1"/>
</dbReference>
<dbReference type="InterPro" id="IPR000032">
    <property type="entry name" value="HPr-like"/>
</dbReference>
<dbReference type="PROSITE" id="PS00369">
    <property type="entry name" value="PTS_HPR_HIS"/>
    <property type="match status" value="1"/>
</dbReference>
<dbReference type="NCBIfam" id="TIGR01003">
    <property type="entry name" value="PTS_HPr_family"/>
    <property type="match status" value="1"/>
</dbReference>
<accession>A0A382XM69</accession>
<evidence type="ECO:0000256" key="1">
    <source>
        <dbReference type="ARBA" id="ARBA00004496"/>
    </source>
</evidence>
<dbReference type="Gene3D" id="3.30.1340.10">
    <property type="entry name" value="HPr-like"/>
    <property type="match status" value="1"/>
</dbReference>
<dbReference type="InterPro" id="IPR035895">
    <property type="entry name" value="HPr-like_sf"/>
</dbReference>
<dbReference type="EMBL" id="UINC01168953">
    <property type="protein sequence ID" value="SVD72257.1"/>
    <property type="molecule type" value="Genomic_DNA"/>
</dbReference>
<dbReference type="Pfam" id="PF00381">
    <property type="entry name" value="PTS-HPr"/>
    <property type="match status" value="1"/>
</dbReference>
<dbReference type="PANTHER" id="PTHR33705:SF2">
    <property type="entry name" value="PHOSPHOCARRIER PROTEIN NPR"/>
    <property type="match status" value="1"/>
</dbReference>
<evidence type="ECO:0000256" key="3">
    <source>
        <dbReference type="ARBA" id="ARBA00022683"/>
    </source>
</evidence>
<dbReference type="GO" id="GO:0005737">
    <property type="term" value="C:cytoplasm"/>
    <property type="evidence" value="ECO:0007669"/>
    <property type="project" value="UniProtKB-SubCell"/>
</dbReference>
<gene>
    <name evidence="5" type="ORF">METZ01_LOCUS425111</name>
</gene>
<dbReference type="GO" id="GO:0009401">
    <property type="term" value="P:phosphoenolpyruvate-dependent sugar phosphotransferase system"/>
    <property type="evidence" value="ECO:0007669"/>
    <property type="project" value="UniProtKB-KW"/>
</dbReference>
<protein>
    <recommendedName>
        <fullName evidence="4">HPr domain-containing protein</fullName>
    </recommendedName>
</protein>
<dbReference type="PANTHER" id="PTHR33705">
    <property type="entry name" value="PHOSPHOCARRIER PROTEIN HPR"/>
    <property type="match status" value="1"/>
</dbReference>
<organism evidence="5">
    <name type="scientific">marine metagenome</name>
    <dbReference type="NCBI Taxonomy" id="408172"/>
    <lineage>
        <taxon>unclassified sequences</taxon>
        <taxon>metagenomes</taxon>
        <taxon>ecological metagenomes</taxon>
    </lineage>
</organism>
<dbReference type="InterPro" id="IPR001020">
    <property type="entry name" value="PTS_HPr_His_P_site"/>
</dbReference>
<dbReference type="AlphaFoldDB" id="A0A382XM69"/>
<feature type="domain" description="HPr" evidence="4">
    <location>
        <begin position="1"/>
        <end position="89"/>
    </location>
</feature>
<proteinExistence type="predicted"/>
<evidence type="ECO:0000313" key="5">
    <source>
        <dbReference type="EMBL" id="SVD72257.1"/>
    </source>
</evidence>
<dbReference type="PROSITE" id="PS51350">
    <property type="entry name" value="PTS_HPR_DOM"/>
    <property type="match status" value="1"/>
</dbReference>
<evidence type="ECO:0000256" key="2">
    <source>
        <dbReference type="ARBA" id="ARBA00022490"/>
    </source>
</evidence>
<evidence type="ECO:0000259" key="4">
    <source>
        <dbReference type="PROSITE" id="PS51350"/>
    </source>
</evidence>
<comment type="subcellular location">
    <subcellularLocation>
        <location evidence="1">Cytoplasm</location>
    </subcellularLocation>
</comment>
<dbReference type="SUPFAM" id="SSF55594">
    <property type="entry name" value="HPr-like"/>
    <property type="match status" value="1"/>
</dbReference>
<keyword evidence="3" id="KW-0598">Phosphotransferase system</keyword>